<keyword evidence="5" id="KW-0808">Transferase</keyword>
<dbReference type="PANTHER" id="PTHR45436:SF1">
    <property type="entry name" value="SENSOR PROTEIN QSEC"/>
    <property type="match status" value="1"/>
</dbReference>
<dbReference type="PROSITE" id="PS50885">
    <property type="entry name" value="HAMP"/>
    <property type="match status" value="1"/>
</dbReference>
<feature type="transmembrane region" description="Helical" evidence="11">
    <location>
        <begin position="24"/>
        <end position="47"/>
    </location>
</feature>
<organism evidence="14 15">
    <name type="scientific">Alcaligenes endophyticus</name>
    <dbReference type="NCBI Taxonomy" id="1929088"/>
    <lineage>
        <taxon>Bacteria</taxon>
        <taxon>Pseudomonadati</taxon>
        <taxon>Pseudomonadota</taxon>
        <taxon>Betaproteobacteria</taxon>
        <taxon>Burkholderiales</taxon>
        <taxon>Alcaligenaceae</taxon>
        <taxon>Alcaligenes</taxon>
    </lineage>
</organism>
<sequence>MKTSKPLACATKSKPARRTLLSKILLWIFGPLFLLWTIGIVVTYFIAQHIANSPYDRPLLQQLELIRTEIAQQRVDQPIHLSAAARTVLRLGSDEPIYWQICDDDGLPIDGNAALPVPSHWEYEANVVRFQDTLYNGQSIRMAYVWGGQDNQGKTYLAQVAENNQHRAMLHHEILIGMLTPQFILVPLAALLAGLGLTHGLEPLNALQARLRARSSQDLSPINHEQAPAEIVPLLEAMNDLLQRQSALNAAQRRFVANAAHQLKTPLAGIRTQVELAQKKQAPTTSAHTLEQLLQGSERATRLVNQMLMLARAEAGELAQWHELNLIDLNVLAAQHLEHWWPQALDKHMDLGLEPSPSPAWVRGDSFMVGEMLNNLIENALLYTPPEGSITVTVGTEQHHCWLEVQDSGPGIPPELRSKVFDRFYRILGTHTDGSGLGLSIVQEIAELHQAQVVFIDKPASLTQGNCLRIVFPSAQPLHT</sequence>
<evidence type="ECO:0000256" key="8">
    <source>
        <dbReference type="ARBA" id="ARBA00022989"/>
    </source>
</evidence>
<keyword evidence="15" id="KW-1185">Reference proteome</keyword>
<evidence type="ECO:0000256" key="11">
    <source>
        <dbReference type="SAM" id="Phobius"/>
    </source>
</evidence>
<reference evidence="14" key="1">
    <citation type="submission" date="2021-11" db="EMBL/GenBank/DDBJ databases">
        <title>Draft genome sequence of Alcaligenes endophyticus type strain CCUG 75668T.</title>
        <authorList>
            <person name="Salva-Serra F."/>
            <person name="Duran R.E."/>
            <person name="Seeger M."/>
            <person name="Moore E.R.B."/>
            <person name="Jaen-Luchoro D."/>
        </authorList>
    </citation>
    <scope>NUCLEOTIDE SEQUENCE</scope>
    <source>
        <strain evidence="14">CCUG 75668</strain>
    </source>
</reference>
<dbReference type="InterPro" id="IPR036890">
    <property type="entry name" value="HATPase_C_sf"/>
</dbReference>
<keyword evidence="9" id="KW-0902">Two-component regulatory system</keyword>
<dbReference type="RefSeq" id="WP_266123091.1">
    <property type="nucleotide sequence ID" value="NZ_JAJHNU010000003.1"/>
</dbReference>
<evidence type="ECO:0000256" key="6">
    <source>
        <dbReference type="ARBA" id="ARBA00022692"/>
    </source>
</evidence>
<proteinExistence type="predicted"/>
<comment type="subcellular location">
    <subcellularLocation>
        <location evidence="2">Membrane</location>
    </subcellularLocation>
</comment>
<dbReference type="Pfam" id="PF00512">
    <property type="entry name" value="HisKA"/>
    <property type="match status" value="1"/>
</dbReference>
<evidence type="ECO:0000259" key="13">
    <source>
        <dbReference type="PROSITE" id="PS50885"/>
    </source>
</evidence>
<dbReference type="EC" id="2.7.13.3" evidence="3"/>
<gene>
    <name evidence="14" type="ORF">LMS43_11420</name>
</gene>
<dbReference type="CDD" id="cd00082">
    <property type="entry name" value="HisKA"/>
    <property type="match status" value="1"/>
</dbReference>
<keyword evidence="4" id="KW-0597">Phosphoprotein</keyword>
<feature type="domain" description="Histidine kinase" evidence="12">
    <location>
        <begin position="258"/>
        <end position="476"/>
    </location>
</feature>
<evidence type="ECO:0000256" key="3">
    <source>
        <dbReference type="ARBA" id="ARBA00012438"/>
    </source>
</evidence>
<evidence type="ECO:0000256" key="4">
    <source>
        <dbReference type="ARBA" id="ARBA00022553"/>
    </source>
</evidence>
<dbReference type="SUPFAM" id="SSF47384">
    <property type="entry name" value="Homodimeric domain of signal transducing histidine kinase"/>
    <property type="match status" value="1"/>
</dbReference>
<dbReference type="InterPro" id="IPR036097">
    <property type="entry name" value="HisK_dim/P_sf"/>
</dbReference>
<dbReference type="Gene3D" id="1.10.287.130">
    <property type="match status" value="1"/>
</dbReference>
<dbReference type="CDD" id="cd00075">
    <property type="entry name" value="HATPase"/>
    <property type="match status" value="1"/>
</dbReference>
<evidence type="ECO:0000256" key="5">
    <source>
        <dbReference type="ARBA" id="ARBA00022679"/>
    </source>
</evidence>
<evidence type="ECO:0000256" key="1">
    <source>
        <dbReference type="ARBA" id="ARBA00000085"/>
    </source>
</evidence>
<accession>A0ABT8EL11</accession>
<dbReference type="GO" id="GO:0016301">
    <property type="term" value="F:kinase activity"/>
    <property type="evidence" value="ECO:0007669"/>
    <property type="project" value="UniProtKB-KW"/>
</dbReference>
<dbReference type="PRINTS" id="PR00344">
    <property type="entry name" value="BCTRLSENSOR"/>
</dbReference>
<dbReference type="InterPro" id="IPR003661">
    <property type="entry name" value="HisK_dim/P_dom"/>
</dbReference>
<comment type="catalytic activity">
    <reaction evidence="1">
        <text>ATP + protein L-histidine = ADP + protein N-phospho-L-histidine.</text>
        <dbReference type="EC" id="2.7.13.3"/>
    </reaction>
</comment>
<evidence type="ECO:0000259" key="12">
    <source>
        <dbReference type="PROSITE" id="PS50109"/>
    </source>
</evidence>
<dbReference type="Proteomes" id="UP001168613">
    <property type="component" value="Unassembled WGS sequence"/>
</dbReference>
<evidence type="ECO:0000256" key="10">
    <source>
        <dbReference type="ARBA" id="ARBA00023136"/>
    </source>
</evidence>
<dbReference type="InterPro" id="IPR004358">
    <property type="entry name" value="Sig_transdc_His_kin-like_C"/>
</dbReference>
<keyword evidence="10 11" id="KW-0472">Membrane</keyword>
<dbReference type="InterPro" id="IPR005467">
    <property type="entry name" value="His_kinase_dom"/>
</dbReference>
<evidence type="ECO:0000256" key="9">
    <source>
        <dbReference type="ARBA" id="ARBA00023012"/>
    </source>
</evidence>
<dbReference type="SMART" id="SM00387">
    <property type="entry name" value="HATPase_c"/>
    <property type="match status" value="1"/>
</dbReference>
<evidence type="ECO:0000256" key="7">
    <source>
        <dbReference type="ARBA" id="ARBA00022777"/>
    </source>
</evidence>
<keyword evidence="8 11" id="KW-1133">Transmembrane helix</keyword>
<keyword evidence="7 14" id="KW-0418">Kinase</keyword>
<dbReference type="PROSITE" id="PS50109">
    <property type="entry name" value="HIS_KIN"/>
    <property type="match status" value="1"/>
</dbReference>
<dbReference type="InterPro" id="IPR003594">
    <property type="entry name" value="HATPase_dom"/>
</dbReference>
<dbReference type="InterPro" id="IPR013727">
    <property type="entry name" value="2CSK_N"/>
</dbReference>
<dbReference type="Pfam" id="PF08521">
    <property type="entry name" value="2CSK_N"/>
    <property type="match status" value="1"/>
</dbReference>
<dbReference type="Gene3D" id="3.30.565.10">
    <property type="entry name" value="Histidine kinase-like ATPase, C-terminal domain"/>
    <property type="match status" value="1"/>
</dbReference>
<dbReference type="InterPro" id="IPR003660">
    <property type="entry name" value="HAMP_dom"/>
</dbReference>
<evidence type="ECO:0000256" key="2">
    <source>
        <dbReference type="ARBA" id="ARBA00004370"/>
    </source>
</evidence>
<evidence type="ECO:0000313" key="14">
    <source>
        <dbReference type="EMBL" id="MDN4121900.1"/>
    </source>
</evidence>
<dbReference type="PANTHER" id="PTHR45436">
    <property type="entry name" value="SENSOR HISTIDINE KINASE YKOH"/>
    <property type="match status" value="1"/>
</dbReference>
<dbReference type="EMBL" id="JAJHNU010000003">
    <property type="protein sequence ID" value="MDN4121900.1"/>
    <property type="molecule type" value="Genomic_DNA"/>
</dbReference>
<dbReference type="Pfam" id="PF02518">
    <property type="entry name" value="HATPase_c"/>
    <property type="match status" value="1"/>
</dbReference>
<dbReference type="InterPro" id="IPR050428">
    <property type="entry name" value="TCS_sensor_his_kinase"/>
</dbReference>
<dbReference type="SMART" id="SM00388">
    <property type="entry name" value="HisKA"/>
    <property type="match status" value="1"/>
</dbReference>
<name>A0ABT8EL11_9BURK</name>
<comment type="caution">
    <text evidence="14">The sequence shown here is derived from an EMBL/GenBank/DDBJ whole genome shotgun (WGS) entry which is preliminary data.</text>
</comment>
<dbReference type="SUPFAM" id="SSF55874">
    <property type="entry name" value="ATPase domain of HSP90 chaperone/DNA topoisomerase II/histidine kinase"/>
    <property type="match status" value="1"/>
</dbReference>
<feature type="domain" description="HAMP" evidence="13">
    <location>
        <begin position="198"/>
        <end position="250"/>
    </location>
</feature>
<protein>
    <recommendedName>
        <fullName evidence="3">histidine kinase</fullName>
        <ecNumber evidence="3">2.7.13.3</ecNumber>
    </recommendedName>
</protein>
<evidence type="ECO:0000313" key="15">
    <source>
        <dbReference type="Proteomes" id="UP001168613"/>
    </source>
</evidence>
<keyword evidence="6 11" id="KW-0812">Transmembrane</keyword>